<dbReference type="Pfam" id="PF00753">
    <property type="entry name" value="Lactamase_B"/>
    <property type="match status" value="1"/>
</dbReference>
<dbReference type="PANTHER" id="PTHR42951">
    <property type="entry name" value="METALLO-BETA-LACTAMASE DOMAIN-CONTAINING"/>
    <property type="match status" value="1"/>
</dbReference>
<evidence type="ECO:0000313" key="4">
    <source>
        <dbReference type="Proteomes" id="UP001156706"/>
    </source>
</evidence>
<gene>
    <name evidence="3" type="ORF">GCM10007907_41590</name>
</gene>
<reference evidence="4" key="1">
    <citation type="journal article" date="2019" name="Int. J. Syst. Evol. Microbiol.">
        <title>The Global Catalogue of Microorganisms (GCM) 10K type strain sequencing project: providing services to taxonomists for standard genome sequencing and annotation.</title>
        <authorList>
            <consortium name="The Broad Institute Genomics Platform"/>
            <consortium name="The Broad Institute Genome Sequencing Center for Infectious Disease"/>
            <person name="Wu L."/>
            <person name="Ma J."/>
        </authorList>
    </citation>
    <scope>NUCLEOTIDE SEQUENCE [LARGE SCALE GENOMIC DNA]</scope>
    <source>
        <strain evidence="4">NBRC 110044</strain>
    </source>
</reference>
<name>A0ABQ5YLA0_9NEIS</name>
<dbReference type="CDD" id="cd07739">
    <property type="entry name" value="metallo-hydrolase-like_MBL-fold"/>
    <property type="match status" value="1"/>
</dbReference>
<dbReference type="PANTHER" id="PTHR42951:SF14">
    <property type="entry name" value="METALLO-BETA-LACTAMASE SUPERFAMILY PROTEIN"/>
    <property type="match status" value="1"/>
</dbReference>
<dbReference type="SUPFAM" id="SSF56281">
    <property type="entry name" value="Metallo-hydrolase/oxidoreductase"/>
    <property type="match status" value="1"/>
</dbReference>
<feature type="chain" id="PRO_5045556194" evidence="1">
    <location>
        <begin position="21"/>
        <end position="287"/>
    </location>
</feature>
<feature type="domain" description="Metallo-beta-lactamase" evidence="2">
    <location>
        <begin position="37"/>
        <end position="222"/>
    </location>
</feature>
<dbReference type="InterPro" id="IPR036866">
    <property type="entry name" value="RibonucZ/Hydroxyglut_hydro"/>
</dbReference>
<evidence type="ECO:0000313" key="3">
    <source>
        <dbReference type="EMBL" id="GLR15369.1"/>
    </source>
</evidence>
<dbReference type="SMART" id="SM00849">
    <property type="entry name" value="Lactamase_B"/>
    <property type="match status" value="1"/>
</dbReference>
<keyword evidence="4" id="KW-1185">Reference proteome</keyword>
<proteinExistence type="predicted"/>
<dbReference type="InterPro" id="IPR001279">
    <property type="entry name" value="Metallo-B-lactamas"/>
</dbReference>
<keyword evidence="1" id="KW-0732">Signal</keyword>
<evidence type="ECO:0000259" key="2">
    <source>
        <dbReference type="SMART" id="SM00849"/>
    </source>
</evidence>
<evidence type="ECO:0000256" key="1">
    <source>
        <dbReference type="SAM" id="SignalP"/>
    </source>
</evidence>
<feature type="signal peptide" evidence="1">
    <location>
        <begin position="1"/>
        <end position="20"/>
    </location>
</feature>
<sequence length="287" mass="30805">MLRPTLLATALFSLAATTQAAQPLQLKLYNADAGSFHANSVLITGSSEAMVIDAGFTQADAYRIAAHVLDSGKTLKTILISNADPDYYFGAATLKNLFPQADIVASPAVAEKIKAKQPAKLAYWGPKMGANAPMQSVLPQPLSSNTLLLDGATIELRGTHGALAHRPYVWIPSLRTIAGNVAVFSKLHVWTADTQQEIERKAWLSQLEEMQALQPAMVIPGHMATGGALDASAIQYTRDYLLRFDAASQQAKTSDELIAAMQRAYPEAGLGIALDIGAKVRMGDMKW</sequence>
<dbReference type="EMBL" id="BSOG01000008">
    <property type="protein sequence ID" value="GLR15369.1"/>
    <property type="molecule type" value="Genomic_DNA"/>
</dbReference>
<comment type="caution">
    <text evidence="3">The sequence shown here is derived from an EMBL/GenBank/DDBJ whole genome shotgun (WGS) entry which is preliminary data.</text>
</comment>
<dbReference type="RefSeq" id="WP_284198433.1">
    <property type="nucleotide sequence ID" value="NZ_BSOG01000008.1"/>
</dbReference>
<accession>A0ABQ5YLA0</accession>
<protein>
    <submittedName>
        <fullName evidence="3">MBL fold metallo-hydrolase</fullName>
    </submittedName>
</protein>
<dbReference type="InterPro" id="IPR050855">
    <property type="entry name" value="NDM-1-like"/>
</dbReference>
<organism evidence="3 4">
    <name type="scientific">Chitinimonas prasina</name>
    <dbReference type="NCBI Taxonomy" id="1434937"/>
    <lineage>
        <taxon>Bacteria</taxon>
        <taxon>Pseudomonadati</taxon>
        <taxon>Pseudomonadota</taxon>
        <taxon>Betaproteobacteria</taxon>
        <taxon>Neisseriales</taxon>
        <taxon>Chitinibacteraceae</taxon>
        <taxon>Chitinimonas</taxon>
    </lineage>
</organism>
<dbReference type="Gene3D" id="3.60.15.10">
    <property type="entry name" value="Ribonuclease Z/Hydroxyacylglutathione hydrolase-like"/>
    <property type="match status" value="1"/>
</dbReference>
<dbReference type="Proteomes" id="UP001156706">
    <property type="component" value="Unassembled WGS sequence"/>
</dbReference>